<protein>
    <recommendedName>
        <fullName evidence="3">Tetratricopeptide repeat protein</fullName>
    </recommendedName>
</protein>
<sequence length="187" mass="18809">MSGRTLERYGALFAGLPTVAAASLLDPPAGGGAASGLAVSPEALAAARRTVREATGAPAASAADDGDYAAARALDEAGRTGEAAALLDALVGDSASRKVDGCLGLAVLALRAGRLNEAEVLAGRCVELGARHPRACSILGLAALERGDETAAQSYLAAAARIARGEPDFSDDLRGAQRVLLMMRILT</sequence>
<dbReference type="RefSeq" id="WP_150972867.1">
    <property type="nucleotide sequence ID" value="NZ_VZDO01000020.1"/>
</dbReference>
<dbReference type="Gene3D" id="1.25.40.10">
    <property type="entry name" value="Tetratricopeptide repeat domain"/>
    <property type="match status" value="1"/>
</dbReference>
<evidence type="ECO:0000313" key="1">
    <source>
        <dbReference type="EMBL" id="KAB0676854.1"/>
    </source>
</evidence>
<dbReference type="SUPFAM" id="SSF48452">
    <property type="entry name" value="TPR-like"/>
    <property type="match status" value="1"/>
</dbReference>
<dbReference type="Proteomes" id="UP000432089">
    <property type="component" value="Unassembled WGS sequence"/>
</dbReference>
<evidence type="ECO:0008006" key="3">
    <source>
        <dbReference type="Google" id="ProtNLM"/>
    </source>
</evidence>
<keyword evidence="2" id="KW-1185">Reference proteome</keyword>
<accession>A0A7V7TUS7</accession>
<reference evidence="1 2" key="1">
    <citation type="submission" date="2019-09" db="EMBL/GenBank/DDBJ databases">
        <title>YIM 132180 draft genome.</title>
        <authorList>
            <person name="Zhang K."/>
        </authorList>
    </citation>
    <scope>NUCLEOTIDE SEQUENCE [LARGE SCALE GENOMIC DNA]</scope>
    <source>
        <strain evidence="1 2">YIM 132180</strain>
    </source>
</reference>
<organism evidence="1 2">
    <name type="scientific">Plantimonas leprariae</name>
    <dbReference type="NCBI Taxonomy" id="2615207"/>
    <lineage>
        <taxon>Bacteria</taxon>
        <taxon>Pseudomonadati</taxon>
        <taxon>Pseudomonadota</taxon>
        <taxon>Alphaproteobacteria</taxon>
        <taxon>Hyphomicrobiales</taxon>
        <taxon>Aurantimonadaceae</taxon>
        <taxon>Plantimonas</taxon>
    </lineage>
</organism>
<dbReference type="InterPro" id="IPR011990">
    <property type="entry name" value="TPR-like_helical_dom_sf"/>
</dbReference>
<dbReference type="AlphaFoldDB" id="A0A7V7TUS7"/>
<gene>
    <name evidence="1" type="ORF">F6X38_19990</name>
</gene>
<dbReference type="EMBL" id="VZDO01000020">
    <property type="protein sequence ID" value="KAB0676854.1"/>
    <property type="molecule type" value="Genomic_DNA"/>
</dbReference>
<evidence type="ECO:0000313" key="2">
    <source>
        <dbReference type="Proteomes" id="UP000432089"/>
    </source>
</evidence>
<name>A0A7V7TUS7_9HYPH</name>
<comment type="caution">
    <text evidence="1">The sequence shown here is derived from an EMBL/GenBank/DDBJ whole genome shotgun (WGS) entry which is preliminary data.</text>
</comment>
<proteinExistence type="predicted"/>